<proteinExistence type="inferred from homology"/>
<keyword evidence="11" id="KW-0256">Endoplasmic reticulum</keyword>
<comment type="similarity">
    <text evidence="5">Belongs to the glycosyltransferase 14 family. XylT subfamily.</text>
</comment>
<evidence type="ECO:0000256" key="2">
    <source>
        <dbReference type="ARBA" id="ARBA00004648"/>
    </source>
</evidence>
<keyword evidence="12" id="KW-0735">Signal-anchor</keyword>
<sequence>RDLTATGSARVYANNGSERDVGHYKISHFGKLHGAVSYPAVGSPEDKVRLAYVIMIHDAMTLLGMQETLDIVYETKHLFVVHVDADTPRNFVDFVTQYYEDVSNIHVLSNVSVQWGASSIMTAERLLYKYAVDIGGWDLCITLCGNAFPVKSPLQIARLVAQNKGLTFSDARRVDPFDREQNRWEGYECLDKRCRKVHGSPDDLPLFKGSQWMALSLDFTRYLVDYSVSDWYNHSVECCIDEYYKQTILYNSYFKHKTRPFELMFVDWGWPPSAHPNLLTASDQLSRMSDTFLFARKVIPGGPLRRWIMETRLQR</sequence>
<evidence type="ECO:0000256" key="19">
    <source>
        <dbReference type="ARBA" id="ARBA00047847"/>
    </source>
</evidence>
<feature type="non-terminal residue" evidence="20">
    <location>
        <position position="1"/>
    </location>
</feature>
<dbReference type="UniPathway" id="UPA00756"/>
<comment type="pathway">
    <text evidence="4">Glycan metabolism; heparan sulfate biosynthesis.</text>
</comment>
<keyword evidence="10" id="KW-0479">Metal-binding</keyword>
<evidence type="ECO:0000256" key="8">
    <source>
        <dbReference type="ARBA" id="ARBA00022679"/>
    </source>
</evidence>
<evidence type="ECO:0000256" key="4">
    <source>
        <dbReference type="ARBA" id="ARBA00005093"/>
    </source>
</evidence>
<accession>A0A0L0FKT8</accession>
<evidence type="ECO:0000256" key="15">
    <source>
        <dbReference type="ARBA" id="ARBA00023136"/>
    </source>
</evidence>
<evidence type="ECO:0000256" key="3">
    <source>
        <dbReference type="ARBA" id="ARBA00004840"/>
    </source>
</evidence>
<keyword evidence="13" id="KW-1133">Transmembrane helix</keyword>
<evidence type="ECO:0000256" key="6">
    <source>
        <dbReference type="ARBA" id="ARBA00011972"/>
    </source>
</evidence>
<evidence type="ECO:0000256" key="12">
    <source>
        <dbReference type="ARBA" id="ARBA00022968"/>
    </source>
</evidence>
<dbReference type="RefSeq" id="XP_014151304.1">
    <property type="nucleotide sequence ID" value="XM_014295829.1"/>
</dbReference>
<keyword evidence="8" id="KW-0808">Transferase</keyword>
<dbReference type="GeneID" id="25910639"/>
<dbReference type="GO" id="GO:0030158">
    <property type="term" value="F:protein xylosyltransferase activity"/>
    <property type="evidence" value="ECO:0007669"/>
    <property type="project" value="UniProtKB-EC"/>
</dbReference>
<keyword evidence="14" id="KW-0333">Golgi apparatus</keyword>
<keyword evidence="15" id="KW-0472">Membrane</keyword>
<evidence type="ECO:0000256" key="7">
    <source>
        <dbReference type="ARBA" id="ARBA00022676"/>
    </source>
</evidence>
<evidence type="ECO:0000256" key="1">
    <source>
        <dbReference type="ARBA" id="ARBA00004323"/>
    </source>
</evidence>
<comment type="catalytic activity">
    <reaction evidence="19">
        <text>UDP-alpha-D-xylose + L-seryl-[protein] = 3-O-(beta-D-xylosyl)-L-seryl-[protein] + UDP + H(+)</text>
        <dbReference type="Rhea" id="RHEA:50192"/>
        <dbReference type="Rhea" id="RHEA-COMP:9863"/>
        <dbReference type="Rhea" id="RHEA-COMP:12567"/>
        <dbReference type="ChEBI" id="CHEBI:15378"/>
        <dbReference type="ChEBI" id="CHEBI:29999"/>
        <dbReference type="ChEBI" id="CHEBI:57632"/>
        <dbReference type="ChEBI" id="CHEBI:58223"/>
        <dbReference type="ChEBI" id="CHEBI:132085"/>
        <dbReference type="EC" id="2.4.2.26"/>
    </reaction>
</comment>
<dbReference type="AlphaFoldDB" id="A0A0L0FKT8"/>
<dbReference type="PANTHER" id="PTHR46025:SF3">
    <property type="entry name" value="XYLOSYLTRANSFERASE OXT"/>
    <property type="match status" value="1"/>
</dbReference>
<dbReference type="eggNOG" id="KOG0799">
    <property type="taxonomic scope" value="Eukaryota"/>
</dbReference>
<dbReference type="GO" id="GO:0046872">
    <property type="term" value="F:metal ion binding"/>
    <property type="evidence" value="ECO:0007669"/>
    <property type="project" value="UniProtKB-KW"/>
</dbReference>
<evidence type="ECO:0000313" key="20">
    <source>
        <dbReference type="EMBL" id="KNC77402.1"/>
    </source>
</evidence>
<evidence type="ECO:0000256" key="13">
    <source>
        <dbReference type="ARBA" id="ARBA00022989"/>
    </source>
</evidence>
<dbReference type="EMBL" id="KQ242743">
    <property type="protein sequence ID" value="KNC77402.1"/>
    <property type="molecule type" value="Genomic_DNA"/>
</dbReference>
<keyword evidence="9" id="KW-0812">Transmembrane</keyword>
<keyword evidence="7" id="KW-0328">Glycosyltransferase</keyword>
<dbReference type="GO" id="GO:0050650">
    <property type="term" value="P:chondroitin sulfate proteoglycan biosynthetic process"/>
    <property type="evidence" value="ECO:0007669"/>
    <property type="project" value="TreeGrafter"/>
</dbReference>
<dbReference type="Pfam" id="PF02485">
    <property type="entry name" value="Branch"/>
    <property type="match status" value="1"/>
</dbReference>
<dbReference type="PANTHER" id="PTHR46025">
    <property type="entry name" value="XYLOSYLTRANSFERASE OXT"/>
    <property type="match status" value="1"/>
</dbReference>
<evidence type="ECO:0000313" key="21">
    <source>
        <dbReference type="Proteomes" id="UP000054560"/>
    </source>
</evidence>
<evidence type="ECO:0000256" key="16">
    <source>
        <dbReference type="ARBA" id="ARBA00023157"/>
    </source>
</evidence>
<comment type="subcellular location">
    <subcellularLocation>
        <location evidence="2">Endoplasmic reticulum membrane</location>
        <topology evidence="2">Single-pass type II membrane protein</topology>
    </subcellularLocation>
    <subcellularLocation>
        <location evidence="1">Golgi apparatus membrane</location>
        <topology evidence="1">Single-pass type II membrane protein</topology>
    </subcellularLocation>
</comment>
<dbReference type="InterPro" id="IPR043538">
    <property type="entry name" value="XYLT"/>
</dbReference>
<dbReference type="EC" id="2.4.2.26" evidence="6"/>
<evidence type="ECO:0000256" key="11">
    <source>
        <dbReference type="ARBA" id="ARBA00022824"/>
    </source>
</evidence>
<keyword evidence="17" id="KW-0325">Glycoprotein</keyword>
<dbReference type="GO" id="GO:0000139">
    <property type="term" value="C:Golgi membrane"/>
    <property type="evidence" value="ECO:0007669"/>
    <property type="project" value="UniProtKB-SubCell"/>
</dbReference>
<evidence type="ECO:0000256" key="9">
    <source>
        <dbReference type="ARBA" id="ARBA00022692"/>
    </source>
</evidence>
<dbReference type="OrthoDB" id="2019572at2759"/>
<organism evidence="20 21">
    <name type="scientific">Sphaeroforma arctica JP610</name>
    <dbReference type="NCBI Taxonomy" id="667725"/>
    <lineage>
        <taxon>Eukaryota</taxon>
        <taxon>Ichthyosporea</taxon>
        <taxon>Ichthyophonida</taxon>
        <taxon>Sphaeroforma</taxon>
    </lineage>
</organism>
<evidence type="ECO:0000256" key="18">
    <source>
        <dbReference type="ARBA" id="ARBA00042865"/>
    </source>
</evidence>
<dbReference type="InterPro" id="IPR003406">
    <property type="entry name" value="Glyco_trans_14"/>
</dbReference>
<evidence type="ECO:0000256" key="17">
    <source>
        <dbReference type="ARBA" id="ARBA00023180"/>
    </source>
</evidence>
<dbReference type="STRING" id="667725.A0A0L0FKT8"/>
<evidence type="ECO:0000256" key="5">
    <source>
        <dbReference type="ARBA" id="ARBA00010195"/>
    </source>
</evidence>
<evidence type="ECO:0000256" key="10">
    <source>
        <dbReference type="ARBA" id="ARBA00022723"/>
    </source>
</evidence>
<comment type="pathway">
    <text evidence="3">Glycan metabolism; chondroitin sulfate biosynthesis.</text>
</comment>
<reference evidence="20 21" key="1">
    <citation type="submission" date="2011-02" db="EMBL/GenBank/DDBJ databases">
        <title>The Genome Sequence of Sphaeroforma arctica JP610.</title>
        <authorList>
            <consortium name="The Broad Institute Genome Sequencing Platform"/>
            <person name="Russ C."/>
            <person name="Cuomo C."/>
            <person name="Young S.K."/>
            <person name="Zeng Q."/>
            <person name="Gargeya S."/>
            <person name="Alvarado L."/>
            <person name="Berlin A."/>
            <person name="Chapman S.B."/>
            <person name="Chen Z."/>
            <person name="Freedman E."/>
            <person name="Gellesch M."/>
            <person name="Goldberg J."/>
            <person name="Griggs A."/>
            <person name="Gujja S."/>
            <person name="Heilman E."/>
            <person name="Heiman D."/>
            <person name="Howarth C."/>
            <person name="Mehta T."/>
            <person name="Neiman D."/>
            <person name="Pearson M."/>
            <person name="Roberts A."/>
            <person name="Saif S."/>
            <person name="Shea T."/>
            <person name="Shenoy N."/>
            <person name="Sisk P."/>
            <person name="Stolte C."/>
            <person name="Sykes S."/>
            <person name="White J."/>
            <person name="Yandava C."/>
            <person name="Burger G."/>
            <person name="Gray M.W."/>
            <person name="Holland P.W.H."/>
            <person name="King N."/>
            <person name="Lang F.B.F."/>
            <person name="Roger A.J."/>
            <person name="Ruiz-Trillo I."/>
            <person name="Haas B."/>
            <person name="Nusbaum C."/>
            <person name="Birren B."/>
        </authorList>
    </citation>
    <scope>NUCLEOTIDE SEQUENCE [LARGE SCALE GENOMIC DNA]</scope>
    <source>
        <strain evidence="20 21">JP610</strain>
    </source>
</reference>
<evidence type="ECO:0000256" key="14">
    <source>
        <dbReference type="ARBA" id="ARBA00023034"/>
    </source>
</evidence>
<dbReference type="Proteomes" id="UP000054560">
    <property type="component" value="Unassembled WGS sequence"/>
</dbReference>
<keyword evidence="16" id="KW-1015">Disulfide bond</keyword>
<dbReference type="GO" id="GO:0015012">
    <property type="term" value="P:heparan sulfate proteoglycan biosynthetic process"/>
    <property type="evidence" value="ECO:0007669"/>
    <property type="project" value="UniProtKB-UniPathway"/>
</dbReference>
<name>A0A0L0FKT8_9EUKA</name>
<keyword evidence="21" id="KW-1185">Reference proteome</keyword>
<protein>
    <recommendedName>
        <fullName evidence="6">protein xylosyltransferase</fullName>
        <ecNumber evidence="6">2.4.2.26</ecNumber>
    </recommendedName>
    <alternativeName>
        <fullName evidence="18">Peptide O-xylosyltransferase</fullName>
    </alternativeName>
</protein>
<dbReference type="GO" id="GO:0005789">
    <property type="term" value="C:endoplasmic reticulum membrane"/>
    <property type="evidence" value="ECO:0007669"/>
    <property type="project" value="UniProtKB-SubCell"/>
</dbReference>
<gene>
    <name evidence="20" type="ORF">SARC_10135</name>
</gene>
<dbReference type="UniPathway" id="UPA00755"/>